<evidence type="ECO:0000313" key="6">
    <source>
        <dbReference type="EMBL" id="KAG9325831.1"/>
    </source>
</evidence>
<feature type="compositionally biased region" description="Basic and acidic residues" evidence="3">
    <location>
        <begin position="116"/>
        <end position="125"/>
    </location>
</feature>
<sequence>MVVMLRGISKRALTIVFGLCVFCALFMLTPYKNKGLNHDPKSWRDSKISTTKQERNLEHQALYKQQAIKDTEERLELSSVLDNNRILLENPALNGKKRVIHTKTRANAAKAMMKQENAKKPMKTEETDDTQQEHDDNDPVDETQAALPTKFDLSTFPSASQMILENTIGAEELKQYISQKSHQAARNVAVGYILRQANTACRNNTIYSVVIKPKSKVAPSGDIHDYTSLARYFYRNPDTPNGLPYVRHDGKPNPEMDTVWDYRLLRKMFRDCYYMGQAYFWTGDERYAEKTVHRVKQWFLDPETRMNPNVKYGSWIFGESLGRAQGVLDMFKVYGVFEALKAIKDSKAMQAEPNLISELQTWFRDYMVWLDSSEEAHHEMKARNNHGTYFTVQYLSILEFLGSNAEAKALAEEAKIVRVGPQIRKDGAQPYETERPISYYYSTFNLQGLILLAMQAASHDVDLWHYSGLADAEAIQKKSKKEAKFDIGGTIEDAIRYVADYGVRDPSEWPYPDSGARPLIEVLKMARIASLVYGRDRWQKSIEDLTATINEGASREDKSGDEDSEDGDGGDGGAADEDSNVFICELGILSHGRLWHCFK</sequence>
<keyword evidence="1" id="KW-0732">Signal</keyword>
<keyword evidence="4" id="KW-0812">Transmembrane</keyword>
<reference evidence="6" key="1">
    <citation type="submission" date="2021-07" db="EMBL/GenBank/DDBJ databases">
        <title>Draft genome of Mortierella alpina, strain LL118, isolated from an aspen leaf litter sample.</title>
        <authorList>
            <person name="Yang S."/>
            <person name="Vinatzer B.A."/>
        </authorList>
    </citation>
    <scope>NUCLEOTIDE SEQUENCE</scope>
    <source>
        <strain evidence="6">LL118</strain>
    </source>
</reference>
<dbReference type="EMBL" id="JAIFTL010000031">
    <property type="protein sequence ID" value="KAG9325831.1"/>
    <property type="molecule type" value="Genomic_DNA"/>
</dbReference>
<dbReference type="Proteomes" id="UP000717515">
    <property type="component" value="Unassembled WGS sequence"/>
</dbReference>
<dbReference type="AlphaFoldDB" id="A0A9P8AAS7"/>
<protein>
    <recommendedName>
        <fullName evidence="5">Alginate lyase domain-containing protein</fullName>
    </recommendedName>
</protein>
<dbReference type="InterPro" id="IPR008929">
    <property type="entry name" value="Chondroitin_lyas"/>
</dbReference>
<comment type="caution">
    <text evidence="6">The sequence shown here is derived from an EMBL/GenBank/DDBJ whole genome shotgun (WGS) entry which is preliminary data.</text>
</comment>
<dbReference type="GO" id="GO:0016829">
    <property type="term" value="F:lyase activity"/>
    <property type="evidence" value="ECO:0007669"/>
    <property type="project" value="UniProtKB-KW"/>
</dbReference>
<gene>
    <name evidence="6" type="ORF">KVV02_006825</name>
</gene>
<evidence type="ECO:0000256" key="4">
    <source>
        <dbReference type="SAM" id="Phobius"/>
    </source>
</evidence>
<dbReference type="GO" id="GO:0042597">
    <property type="term" value="C:periplasmic space"/>
    <property type="evidence" value="ECO:0007669"/>
    <property type="project" value="InterPro"/>
</dbReference>
<evidence type="ECO:0000256" key="2">
    <source>
        <dbReference type="ARBA" id="ARBA00023239"/>
    </source>
</evidence>
<feature type="domain" description="Alginate lyase" evidence="5">
    <location>
        <begin position="213"/>
        <end position="469"/>
    </location>
</feature>
<keyword evidence="2" id="KW-0456">Lyase</keyword>
<feature type="region of interest" description="Disordered" evidence="3">
    <location>
        <begin position="549"/>
        <end position="576"/>
    </location>
</feature>
<dbReference type="InterPro" id="IPR008397">
    <property type="entry name" value="Alginate_lyase_dom"/>
</dbReference>
<dbReference type="Pfam" id="PF05426">
    <property type="entry name" value="Alginate_lyase"/>
    <property type="match status" value="1"/>
</dbReference>
<feature type="compositionally biased region" description="Acidic residues" evidence="3">
    <location>
        <begin position="559"/>
        <end position="576"/>
    </location>
</feature>
<evidence type="ECO:0000256" key="1">
    <source>
        <dbReference type="ARBA" id="ARBA00022729"/>
    </source>
</evidence>
<feature type="compositionally biased region" description="Acidic residues" evidence="3">
    <location>
        <begin position="126"/>
        <end position="141"/>
    </location>
</feature>
<keyword evidence="4" id="KW-0472">Membrane</keyword>
<organism evidence="6 7">
    <name type="scientific">Mortierella alpina</name>
    <name type="common">Oleaginous fungus</name>
    <name type="synonym">Mortierella renispora</name>
    <dbReference type="NCBI Taxonomy" id="64518"/>
    <lineage>
        <taxon>Eukaryota</taxon>
        <taxon>Fungi</taxon>
        <taxon>Fungi incertae sedis</taxon>
        <taxon>Mucoromycota</taxon>
        <taxon>Mortierellomycotina</taxon>
        <taxon>Mortierellomycetes</taxon>
        <taxon>Mortierellales</taxon>
        <taxon>Mortierellaceae</taxon>
        <taxon>Mortierella</taxon>
    </lineage>
</organism>
<evidence type="ECO:0000259" key="5">
    <source>
        <dbReference type="Pfam" id="PF05426"/>
    </source>
</evidence>
<name>A0A9P8AAS7_MORAP</name>
<proteinExistence type="predicted"/>
<feature type="transmembrane region" description="Helical" evidence="4">
    <location>
        <begin position="12"/>
        <end position="31"/>
    </location>
</feature>
<dbReference type="SUPFAM" id="SSF48230">
    <property type="entry name" value="Chondroitin AC/alginate lyase"/>
    <property type="match status" value="1"/>
</dbReference>
<dbReference type="Gene3D" id="1.50.10.100">
    <property type="entry name" value="Chondroitin AC/alginate lyase"/>
    <property type="match status" value="1"/>
</dbReference>
<accession>A0A9P8AAS7</accession>
<evidence type="ECO:0000313" key="7">
    <source>
        <dbReference type="Proteomes" id="UP000717515"/>
    </source>
</evidence>
<keyword evidence="4" id="KW-1133">Transmembrane helix</keyword>
<evidence type="ECO:0000256" key="3">
    <source>
        <dbReference type="SAM" id="MobiDB-lite"/>
    </source>
</evidence>
<feature type="region of interest" description="Disordered" evidence="3">
    <location>
        <begin position="112"/>
        <end position="142"/>
    </location>
</feature>